<dbReference type="Proteomes" id="UP000249789">
    <property type="component" value="Unassembled WGS sequence"/>
</dbReference>
<dbReference type="VEuPathDB" id="FungiDB:BO72DRAFT_126404"/>
<protein>
    <submittedName>
        <fullName evidence="1">Uncharacterized protein</fullName>
    </submittedName>
</protein>
<reference evidence="1 2" key="1">
    <citation type="submission" date="2018-02" db="EMBL/GenBank/DDBJ databases">
        <title>The genomes of Aspergillus section Nigri reveals drivers in fungal speciation.</title>
        <authorList>
            <consortium name="DOE Joint Genome Institute"/>
            <person name="Vesth T.C."/>
            <person name="Nybo J."/>
            <person name="Theobald S."/>
            <person name="Brandl J."/>
            <person name="Frisvad J.C."/>
            <person name="Nielsen K.F."/>
            <person name="Lyhne E.K."/>
            <person name="Kogle M.E."/>
            <person name="Kuo A."/>
            <person name="Riley R."/>
            <person name="Clum A."/>
            <person name="Nolan M."/>
            <person name="Lipzen A."/>
            <person name="Salamov A."/>
            <person name="Henrissat B."/>
            <person name="Wiebenga A."/>
            <person name="De vries R.P."/>
            <person name="Grigoriev I.V."/>
            <person name="Mortensen U.H."/>
            <person name="Andersen M.R."/>
            <person name="Baker S.E."/>
        </authorList>
    </citation>
    <scope>NUCLEOTIDE SEQUENCE [LARGE SCALE GENOMIC DNA]</scope>
    <source>
        <strain evidence="1 2">CBS 313.89</strain>
    </source>
</reference>
<name>A0A8G1RRP9_9EURO</name>
<dbReference type="GeneID" id="63856388"/>
<keyword evidence="2" id="KW-1185">Reference proteome</keyword>
<dbReference type="EMBL" id="KZ824647">
    <property type="protein sequence ID" value="RAK76690.1"/>
    <property type="molecule type" value="Genomic_DNA"/>
</dbReference>
<dbReference type="AlphaFoldDB" id="A0A8G1RRP9"/>
<accession>A0A8G1RRP9</accession>
<evidence type="ECO:0000313" key="1">
    <source>
        <dbReference type="EMBL" id="RAK76690.1"/>
    </source>
</evidence>
<proteinExistence type="predicted"/>
<dbReference type="RefSeq" id="XP_040800700.1">
    <property type="nucleotide sequence ID" value="XM_040939055.1"/>
</dbReference>
<sequence length="88" mass="9355">MDMLPWFSSMQRRKFCTSVAQAGFSQELLVALPAQRALSMAWGAAGGAAASAASAGALEPPPLKNPPMAWPMEDPTATPLFFGRLMML</sequence>
<organism evidence="1 2">
    <name type="scientific">Aspergillus fijiensis CBS 313.89</name>
    <dbReference type="NCBI Taxonomy" id="1448319"/>
    <lineage>
        <taxon>Eukaryota</taxon>
        <taxon>Fungi</taxon>
        <taxon>Dikarya</taxon>
        <taxon>Ascomycota</taxon>
        <taxon>Pezizomycotina</taxon>
        <taxon>Eurotiomycetes</taxon>
        <taxon>Eurotiomycetidae</taxon>
        <taxon>Eurotiales</taxon>
        <taxon>Aspergillaceae</taxon>
        <taxon>Aspergillus</taxon>
    </lineage>
</organism>
<evidence type="ECO:0000313" key="2">
    <source>
        <dbReference type="Proteomes" id="UP000249789"/>
    </source>
</evidence>
<gene>
    <name evidence="1" type="ORF">BO72DRAFT_126404</name>
</gene>